<protein>
    <submittedName>
        <fullName evidence="2">Uncharacterized protein</fullName>
    </submittedName>
</protein>
<reference evidence="2" key="2">
    <citation type="submission" date="2020-09" db="EMBL/GenBank/DDBJ databases">
        <authorList>
            <person name="Sun Q."/>
            <person name="Ohkuma M."/>
        </authorList>
    </citation>
    <scope>NUCLEOTIDE SEQUENCE</scope>
    <source>
        <strain evidence="2">JCM 19831</strain>
    </source>
</reference>
<comment type="caution">
    <text evidence="2">The sequence shown here is derived from an EMBL/GenBank/DDBJ whole genome shotgun (WGS) entry which is preliminary data.</text>
</comment>
<dbReference type="Proteomes" id="UP000642070">
    <property type="component" value="Unassembled WGS sequence"/>
</dbReference>
<proteinExistence type="predicted"/>
<name>A0A917U499_9ACTN</name>
<dbReference type="EMBL" id="BMPI01000035">
    <property type="protein sequence ID" value="GGM52213.1"/>
    <property type="molecule type" value="Genomic_DNA"/>
</dbReference>
<evidence type="ECO:0000256" key="1">
    <source>
        <dbReference type="SAM" id="Coils"/>
    </source>
</evidence>
<gene>
    <name evidence="2" type="ORF">GCM10007977_062290</name>
</gene>
<feature type="coiled-coil region" evidence="1">
    <location>
        <begin position="11"/>
        <end position="38"/>
    </location>
</feature>
<sequence>MFRYCVPVTDADNARQNLTAAKTNYRRTEDAHTKARNELQEAVVAALRAGVGPSEAARLSGFTDAYVRKLARAAGLPPLRESRGGAAPRRPKA</sequence>
<keyword evidence="1" id="KW-0175">Coiled coil</keyword>
<evidence type="ECO:0000313" key="2">
    <source>
        <dbReference type="EMBL" id="GGM52213.1"/>
    </source>
</evidence>
<organism evidence="2 3">
    <name type="scientific">Dactylosporangium sucinum</name>
    <dbReference type="NCBI Taxonomy" id="1424081"/>
    <lineage>
        <taxon>Bacteria</taxon>
        <taxon>Bacillati</taxon>
        <taxon>Actinomycetota</taxon>
        <taxon>Actinomycetes</taxon>
        <taxon>Micromonosporales</taxon>
        <taxon>Micromonosporaceae</taxon>
        <taxon>Dactylosporangium</taxon>
    </lineage>
</organism>
<accession>A0A917U499</accession>
<dbReference type="AlphaFoldDB" id="A0A917U499"/>
<evidence type="ECO:0000313" key="3">
    <source>
        <dbReference type="Proteomes" id="UP000642070"/>
    </source>
</evidence>
<reference evidence="2" key="1">
    <citation type="journal article" date="2014" name="Int. J. Syst. Evol. Microbiol.">
        <title>Complete genome sequence of Corynebacterium casei LMG S-19264T (=DSM 44701T), isolated from a smear-ripened cheese.</title>
        <authorList>
            <consortium name="US DOE Joint Genome Institute (JGI-PGF)"/>
            <person name="Walter F."/>
            <person name="Albersmeier A."/>
            <person name="Kalinowski J."/>
            <person name="Ruckert C."/>
        </authorList>
    </citation>
    <scope>NUCLEOTIDE SEQUENCE</scope>
    <source>
        <strain evidence="2">JCM 19831</strain>
    </source>
</reference>
<keyword evidence="3" id="KW-1185">Reference proteome</keyword>